<dbReference type="Pfam" id="PF00582">
    <property type="entry name" value="Usp"/>
    <property type="match status" value="2"/>
</dbReference>
<dbReference type="SUPFAM" id="SSF52402">
    <property type="entry name" value="Adenine nucleotide alpha hydrolases-like"/>
    <property type="match status" value="2"/>
</dbReference>
<dbReference type="RefSeq" id="WP_073483739.1">
    <property type="nucleotide sequence ID" value="NZ_FQVN01000004.1"/>
</dbReference>
<dbReference type="InterPro" id="IPR006015">
    <property type="entry name" value="Universal_stress_UspA"/>
</dbReference>
<dbReference type="STRING" id="2017.SAMN05444320_104602"/>
<keyword evidence="2" id="KW-0547">Nucleotide-binding</keyword>
<dbReference type="EMBL" id="FQVN01000004">
    <property type="protein sequence ID" value="SHF70357.1"/>
    <property type="molecule type" value="Genomic_DNA"/>
</dbReference>
<evidence type="ECO:0000256" key="2">
    <source>
        <dbReference type="ARBA" id="ARBA00022741"/>
    </source>
</evidence>
<evidence type="ECO:0000256" key="3">
    <source>
        <dbReference type="ARBA" id="ARBA00022840"/>
    </source>
</evidence>
<gene>
    <name evidence="5" type="ORF">SAMN05444320_104602</name>
</gene>
<dbReference type="PANTHER" id="PTHR46268">
    <property type="entry name" value="STRESS RESPONSE PROTEIN NHAX"/>
    <property type="match status" value="1"/>
</dbReference>
<evidence type="ECO:0000313" key="6">
    <source>
        <dbReference type="Proteomes" id="UP000184501"/>
    </source>
</evidence>
<reference evidence="5 6" key="1">
    <citation type="submission" date="2016-11" db="EMBL/GenBank/DDBJ databases">
        <authorList>
            <person name="Jaros S."/>
            <person name="Januszkiewicz K."/>
            <person name="Wedrychowicz H."/>
        </authorList>
    </citation>
    <scope>NUCLEOTIDE SEQUENCE [LARGE SCALE GENOMIC DNA]</scope>
    <source>
        <strain evidence="5 6">DSM 44523</strain>
    </source>
</reference>
<feature type="domain" description="UspA" evidence="4">
    <location>
        <begin position="6"/>
        <end position="142"/>
    </location>
</feature>
<keyword evidence="6" id="KW-1185">Reference proteome</keyword>
<name>A0A1M5DTP0_STRHI</name>
<dbReference type="Gene3D" id="3.40.50.620">
    <property type="entry name" value="HUPs"/>
    <property type="match status" value="2"/>
</dbReference>
<dbReference type="InterPro" id="IPR006016">
    <property type="entry name" value="UspA"/>
</dbReference>
<dbReference type="PRINTS" id="PR01438">
    <property type="entry name" value="UNVRSLSTRESS"/>
</dbReference>
<accession>A0A1M5DTP0</accession>
<comment type="similarity">
    <text evidence="1">Belongs to the universal stress protein A family.</text>
</comment>
<organism evidence="5 6">
    <name type="scientific">Streptoalloteichus hindustanus</name>
    <dbReference type="NCBI Taxonomy" id="2017"/>
    <lineage>
        <taxon>Bacteria</taxon>
        <taxon>Bacillati</taxon>
        <taxon>Actinomycetota</taxon>
        <taxon>Actinomycetes</taxon>
        <taxon>Pseudonocardiales</taxon>
        <taxon>Pseudonocardiaceae</taxon>
        <taxon>Streptoalloteichus</taxon>
    </lineage>
</organism>
<dbReference type="InterPro" id="IPR014729">
    <property type="entry name" value="Rossmann-like_a/b/a_fold"/>
</dbReference>
<dbReference type="GO" id="GO:0005524">
    <property type="term" value="F:ATP binding"/>
    <property type="evidence" value="ECO:0007669"/>
    <property type="project" value="UniProtKB-KW"/>
</dbReference>
<dbReference type="Proteomes" id="UP000184501">
    <property type="component" value="Unassembled WGS sequence"/>
</dbReference>
<dbReference type="OrthoDB" id="3569526at2"/>
<evidence type="ECO:0000313" key="5">
    <source>
        <dbReference type="EMBL" id="SHF70357.1"/>
    </source>
</evidence>
<sequence>MRAVGPVVVGVDGSTSAQRAARWAAREAGRRKAPLDVVHASLWPVVRTPGGWLVQGGHQALRDAANAVLAEAVATCRAEEPSVEVRGHLVTASPTAVLIDRSREARLVVVGSRGLGGFTGLMVGSVGVALASAGHCPVVVVRTGADATASLTEGAPAEGPVMVGVDLSPLSDAAVDFALRAATDRNVPLLAVHAWHNPVDSDFLTHLLTADVGWDEQRHRAEQALLDRLVRWREEYPEVPVEVRVVPERPARALLTTAGSEHAQLLVLGARGRGSVTGMLLGSTSHAALHHAPCPVAVVRNPVG</sequence>
<keyword evidence="3" id="KW-0067">ATP-binding</keyword>
<feature type="domain" description="UspA" evidence="4">
    <location>
        <begin position="160"/>
        <end position="300"/>
    </location>
</feature>
<dbReference type="PANTHER" id="PTHR46268:SF27">
    <property type="entry name" value="UNIVERSAL STRESS PROTEIN RV2623"/>
    <property type="match status" value="1"/>
</dbReference>
<proteinExistence type="inferred from homology"/>
<evidence type="ECO:0000259" key="4">
    <source>
        <dbReference type="Pfam" id="PF00582"/>
    </source>
</evidence>
<evidence type="ECO:0000256" key="1">
    <source>
        <dbReference type="ARBA" id="ARBA00008791"/>
    </source>
</evidence>
<protein>
    <submittedName>
        <fullName evidence="5">Nucleotide-binding universal stress protein, UspA family</fullName>
    </submittedName>
</protein>
<dbReference type="AlphaFoldDB" id="A0A1M5DTP0"/>